<dbReference type="GO" id="GO:0016829">
    <property type="term" value="F:lyase activity"/>
    <property type="evidence" value="ECO:0007669"/>
    <property type="project" value="UniProtKB-KW"/>
</dbReference>
<proteinExistence type="inferred from homology"/>
<dbReference type="PANTHER" id="PTHR43413:SF1">
    <property type="entry name" value="SIROHEME DECARBOXYLASE NIRL SUBUNIT"/>
    <property type="match status" value="1"/>
</dbReference>
<evidence type="ECO:0000256" key="5">
    <source>
        <dbReference type="ARBA" id="ARBA00048470"/>
    </source>
</evidence>
<gene>
    <name evidence="8" type="ordered locus">Hbut_0036</name>
</gene>
<evidence type="ECO:0000256" key="2">
    <source>
        <dbReference type="ARBA" id="ARBA00023444"/>
    </source>
</evidence>
<dbReference type="Gene3D" id="3.30.70.3460">
    <property type="match status" value="1"/>
</dbReference>
<feature type="domain" description="Siroheme decarboxylase NirL-like HTH" evidence="7">
    <location>
        <begin position="20"/>
        <end position="57"/>
    </location>
</feature>
<organism evidence="8 9">
    <name type="scientific">Hyperthermus butylicus (strain DSM 5456 / JCM 9403 / PLM1-5)</name>
    <dbReference type="NCBI Taxonomy" id="415426"/>
    <lineage>
        <taxon>Archaea</taxon>
        <taxon>Thermoproteota</taxon>
        <taxon>Thermoprotei</taxon>
        <taxon>Desulfurococcales</taxon>
        <taxon>Pyrodictiaceae</taxon>
        <taxon>Hyperthermus</taxon>
    </lineage>
</organism>
<dbReference type="Gene3D" id="1.10.10.2890">
    <property type="match status" value="1"/>
</dbReference>
<dbReference type="EC" id="4.1.1.111" evidence="4"/>
<dbReference type="HOGENOM" id="CLU_049427_1_0_2"/>
<dbReference type="Proteomes" id="UP000002593">
    <property type="component" value="Chromosome"/>
</dbReference>
<dbReference type="PANTHER" id="PTHR43413">
    <property type="entry name" value="TRANSCRIPTIONAL REGULATOR, ASNC FAMILY"/>
    <property type="match status" value="1"/>
</dbReference>
<name>A2BIS3_HYPBU</name>
<sequence length="333" mass="37376">MISPADYVTSIVGSRLAVEVLMKLQYEFPLTPTPYCDVASSLGIEVDELLEMLNKLRLLHVLKRVGFYFNVRASGKNVALIAISTSNPEAASKHLMELLEVTHSYLRENDKFNLWVVGRHTSRDAIVEAARATAERYGDGRWAVLWSVRTYRLSVKYDLISGTSRAGPYSEIAQSPPSPEELGVPGELAAALRRLPLAQHPYRAIAVKFRLDEERVFDAARRLLAAGVLADPGAALDGHRIGFKYNVMVTVKAREDRYDELCREIMQGVPEATHIVLRRVEPPGAWSHLCYFMVHAVSMQLIDKIIDRLYRLDLVDDVLKLPSIRDLAPGLVR</sequence>
<evidence type="ECO:0000313" key="9">
    <source>
        <dbReference type="Proteomes" id="UP000002593"/>
    </source>
</evidence>
<dbReference type="EMBL" id="CP000493">
    <property type="protein sequence ID" value="ABM79914.1"/>
    <property type="molecule type" value="Genomic_DNA"/>
</dbReference>
<dbReference type="Pfam" id="PF17805">
    <property type="entry name" value="AsnC_trans_reg2"/>
    <property type="match status" value="2"/>
</dbReference>
<accession>A2BIS3</accession>
<reference evidence="8 9" key="1">
    <citation type="journal article" date="2007" name="Archaea">
        <title>The genome of Hyperthermus butylicus: a sulfur-reducing, peptide fermenting, neutrophilic Crenarchaeote growing up to 108 degrees C.</title>
        <authorList>
            <person name="Brugger K."/>
            <person name="Chen L."/>
            <person name="Stark M."/>
            <person name="Zibat A."/>
            <person name="Redder P."/>
            <person name="Ruepp A."/>
            <person name="Awayez M."/>
            <person name="She Q."/>
            <person name="Garrett R.A."/>
            <person name="Klenk H.P."/>
        </authorList>
    </citation>
    <scope>NUCLEOTIDE SEQUENCE [LARGE SCALE GENOMIC DNA]</scope>
    <source>
        <strain evidence="9">DSM 5456 / JCM 9403 / PLM1-5</strain>
    </source>
</reference>
<evidence type="ECO:0000256" key="1">
    <source>
        <dbReference type="ARBA" id="ARBA00023239"/>
    </source>
</evidence>
<dbReference type="InterPro" id="IPR040523">
    <property type="entry name" value="AsnC_trans_reg2"/>
</dbReference>
<dbReference type="OrthoDB" id="145939at2157"/>
<comment type="catalytic activity">
    <reaction evidence="5">
        <text>siroheme + 2 H(+) = 12,18-didecarboxysiroheme + 2 CO2</text>
        <dbReference type="Rhea" id="RHEA:19093"/>
        <dbReference type="ChEBI" id="CHEBI:15378"/>
        <dbReference type="ChEBI" id="CHEBI:16526"/>
        <dbReference type="ChEBI" id="CHEBI:60052"/>
        <dbReference type="ChEBI" id="CHEBI:140497"/>
        <dbReference type="EC" id="4.1.1.111"/>
    </reaction>
</comment>
<dbReference type="InterPro" id="IPR050684">
    <property type="entry name" value="HTH-Siroheme_Decarb"/>
</dbReference>
<feature type="domain" description="Siroheme decarboxylase AsnC-like ligand binding" evidence="6">
    <location>
        <begin position="240"/>
        <end position="327"/>
    </location>
</feature>
<dbReference type="GeneID" id="4782027"/>
<dbReference type="eggNOG" id="arCOG01628">
    <property type="taxonomic scope" value="Archaea"/>
</dbReference>
<evidence type="ECO:0000313" key="8">
    <source>
        <dbReference type="EMBL" id="ABM79914.1"/>
    </source>
</evidence>
<protein>
    <recommendedName>
        <fullName evidence="4">siroheme decarboxylase</fullName>
        <ecNumber evidence="4">4.1.1.111</ecNumber>
    </recommendedName>
</protein>
<dbReference type="InterPro" id="IPR053953">
    <property type="entry name" value="NirdL-like_HTH"/>
</dbReference>
<comment type="pathway">
    <text evidence="2">Porphyrin-containing compound metabolism.</text>
</comment>
<comment type="similarity">
    <text evidence="3">Belongs to the Ahb/Nir family.</text>
</comment>
<keyword evidence="1" id="KW-0456">Lyase</keyword>
<dbReference type="AlphaFoldDB" id="A2BIS3"/>
<dbReference type="EnsemblBacteria" id="ABM79914">
    <property type="protein sequence ID" value="ABM79914"/>
    <property type="gene ID" value="Hbut_0036"/>
</dbReference>
<dbReference type="Pfam" id="PF22451">
    <property type="entry name" value="NirdL-like_HTH"/>
    <property type="match status" value="1"/>
</dbReference>
<dbReference type="STRING" id="415426.Hbut_0036"/>
<feature type="domain" description="Siroheme decarboxylase AsnC-like ligand binding" evidence="6">
    <location>
        <begin position="81"/>
        <end position="151"/>
    </location>
</feature>
<evidence type="ECO:0000259" key="7">
    <source>
        <dbReference type="Pfam" id="PF22451"/>
    </source>
</evidence>
<dbReference type="KEGG" id="hbu:Hbut_0036"/>
<dbReference type="RefSeq" id="WP_011821231.1">
    <property type="nucleotide sequence ID" value="NC_008818.1"/>
</dbReference>
<keyword evidence="9" id="KW-1185">Reference proteome</keyword>
<evidence type="ECO:0000256" key="4">
    <source>
        <dbReference type="ARBA" id="ARBA00023471"/>
    </source>
</evidence>
<evidence type="ECO:0000256" key="3">
    <source>
        <dbReference type="ARBA" id="ARBA00023457"/>
    </source>
</evidence>
<evidence type="ECO:0000259" key="6">
    <source>
        <dbReference type="Pfam" id="PF17805"/>
    </source>
</evidence>